<feature type="chain" id="PRO_5007763019" evidence="3">
    <location>
        <begin position="21"/>
        <end position="459"/>
    </location>
</feature>
<feature type="signal peptide" evidence="3">
    <location>
        <begin position="1"/>
        <end position="20"/>
    </location>
</feature>
<dbReference type="InterPro" id="IPR050280">
    <property type="entry name" value="OMP_Chaperone_SurA"/>
</dbReference>
<dbReference type="PANTHER" id="PTHR47637">
    <property type="entry name" value="CHAPERONE SURA"/>
    <property type="match status" value="1"/>
</dbReference>
<dbReference type="InterPro" id="IPR000297">
    <property type="entry name" value="PPIase_PpiC"/>
</dbReference>
<dbReference type="RefSeq" id="WP_041992950.1">
    <property type="nucleotide sequence ID" value="NZ_CDOD01000034.1"/>
</dbReference>
<keyword evidence="1 3" id="KW-0732">Signal</keyword>
<dbReference type="Gene3D" id="1.10.4030.10">
    <property type="entry name" value="Porin chaperone SurA, peptide-binding domain"/>
    <property type="match status" value="1"/>
</dbReference>
<accession>A0A0B7HBS8</accession>
<dbReference type="AlphaFoldDB" id="A0A0B7HBS8"/>
<dbReference type="Pfam" id="PF00639">
    <property type="entry name" value="Rotamase"/>
    <property type="match status" value="2"/>
</dbReference>
<gene>
    <name evidence="5" type="ORF">CCYN2B_40019</name>
</gene>
<evidence type="ECO:0000313" key="6">
    <source>
        <dbReference type="Proteomes" id="UP000038055"/>
    </source>
</evidence>
<dbReference type="Gene3D" id="3.10.50.40">
    <property type="match status" value="2"/>
</dbReference>
<name>A0A0B7HBS8_9FLAO</name>
<evidence type="ECO:0000256" key="3">
    <source>
        <dbReference type="SAM" id="SignalP"/>
    </source>
</evidence>
<organism evidence="5 6">
    <name type="scientific">Capnocytophaga cynodegmi</name>
    <dbReference type="NCBI Taxonomy" id="28189"/>
    <lineage>
        <taxon>Bacteria</taxon>
        <taxon>Pseudomonadati</taxon>
        <taxon>Bacteroidota</taxon>
        <taxon>Flavobacteriia</taxon>
        <taxon>Flavobacteriales</taxon>
        <taxon>Flavobacteriaceae</taxon>
        <taxon>Capnocytophaga</taxon>
    </lineage>
</organism>
<evidence type="ECO:0000313" key="5">
    <source>
        <dbReference type="EMBL" id="CEN37131.1"/>
    </source>
</evidence>
<reference evidence="6" key="1">
    <citation type="submission" date="2015-01" db="EMBL/GenBank/DDBJ databases">
        <authorList>
            <person name="MANFREDI Pablo"/>
        </authorList>
    </citation>
    <scope>NUCLEOTIDE SEQUENCE [LARGE SCALE GENOMIC DNA]</scope>
    <source>
        <strain evidence="6">Ccyn2B</strain>
    </source>
</reference>
<dbReference type="PANTHER" id="PTHR47637:SF1">
    <property type="entry name" value="CHAPERONE SURA"/>
    <property type="match status" value="1"/>
</dbReference>
<dbReference type="EMBL" id="CDOD01000034">
    <property type="protein sequence ID" value="CEN37131.1"/>
    <property type="molecule type" value="Genomic_DNA"/>
</dbReference>
<evidence type="ECO:0000256" key="1">
    <source>
        <dbReference type="ARBA" id="ARBA00022729"/>
    </source>
</evidence>
<evidence type="ECO:0000259" key="4">
    <source>
        <dbReference type="PROSITE" id="PS50198"/>
    </source>
</evidence>
<evidence type="ECO:0000256" key="2">
    <source>
        <dbReference type="PROSITE-ProRule" id="PRU00278"/>
    </source>
</evidence>
<dbReference type="SUPFAM" id="SSF54534">
    <property type="entry name" value="FKBP-like"/>
    <property type="match status" value="2"/>
</dbReference>
<keyword evidence="2 5" id="KW-0413">Isomerase</keyword>
<dbReference type="InterPro" id="IPR027304">
    <property type="entry name" value="Trigger_fact/SurA_dom_sf"/>
</dbReference>
<feature type="domain" description="PpiC" evidence="4">
    <location>
        <begin position="184"/>
        <end position="283"/>
    </location>
</feature>
<protein>
    <submittedName>
        <fullName evidence="5">Rotamase surA</fullName>
        <ecNumber evidence="5">5.2.1.8</ecNumber>
    </submittedName>
</protein>
<dbReference type="EC" id="5.2.1.8" evidence="5"/>
<dbReference type="Proteomes" id="UP000038055">
    <property type="component" value="Unassembled WGS sequence"/>
</dbReference>
<dbReference type="PROSITE" id="PS50198">
    <property type="entry name" value="PPIC_PPIASE_2"/>
    <property type="match status" value="2"/>
</dbReference>
<dbReference type="STRING" id="28189.CCYN74_70021"/>
<dbReference type="InterPro" id="IPR046357">
    <property type="entry name" value="PPIase_dom_sf"/>
</dbReference>
<sequence length="459" mass="52900">MNRKIVSAIGMLFLTFGLYAQNDTVTNKEVVQKRLKVDGVAAVVGDHLILESDIDKTFIELQNQEVDTKNFTRCQVLGKLMEDRLYAHQAVQDSISVADSRVREAVNQRIEGLLSRLGGDMKKLLEFYKKEDEQSMREELFDIFKLNMLSQQMRSKVVEKVEVTPEEVRQFFNAIPEEERPVFNTELEIAQIVINPVAPKEEIQKVIDQLNEIKADVEQNGVSFATKAILYSKDRATGGQTLTFNRSSHFDKAFKDVAFSLQEGEISKPFESSFGWHIIEMVDIRGKEVTVRHILLMPNVPRESLVEAREKIDKIRERIINNELTFDEAARSLSDEKETRGDGGQLVNPEDLSSRFELTRLEPAMYNKVAKLQDGEVSVPYLDEDETGKKSYKIYQVTNRHEEHKADFVKDYVKIQDLALKEKQLKVIAKWISENIEKTHIMVNGEYKKCEFSNNWLKK</sequence>
<feature type="domain" description="PpiC" evidence="4">
    <location>
        <begin position="286"/>
        <end position="380"/>
    </location>
</feature>
<proteinExistence type="predicted"/>
<dbReference type="SUPFAM" id="SSF109998">
    <property type="entry name" value="Triger factor/SurA peptide-binding domain-like"/>
    <property type="match status" value="1"/>
</dbReference>
<keyword evidence="2" id="KW-0697">Rotamase</keyword>
<dbReference type="eggNOG" id="COG0760">
    <property type="taxonomic scope" value="Bacteria"/>
</dbReference>
<keyword evidence="6" id="KW-1185">Reference proteome</keyword>
<dbReference type="GO" id="GO:0003755">
    <property type="term" value="F:peptidyl-prolyl cis-trans isomerase activity"/>
    <property type="evidence" value="ECO:0007669"/>
    <property type="project" value="UniProtKB-KW"/>
</dbReference>